<dbReference type="EMBL" id="BNCH01000005">
    <property type="protein sequence ID" value="GHF02553.1"/>
    <property type="molecule type" value="Genomic_DNA"/>
</dbReference>
<dbReference type="SUPFAM" id="SSF53756">
    <property type="entry name" value="UDP-Glycosyltransferase/glycogen phosphorylase"/>
    <property type="match status" value="1"/>
</dbReference>
<proteinExistence type="predicted"/>
<reference evidence="2" key="1">
    <citation type="journal article" date="2019" name="Int. J. Syst. Evol. Microbiol.">
        <title>The Global Catalogue of Microorganisms (GCM) 10K type strain sequencing project: providing services to taxonomists for standard genome sequencing and annotation.</title>
        <authorList>
            <consortium name="The Broad Institute Genomics Platform"/>
            <consortium name="The Broad Institute Genome Sequencing Center for Infectious Disease"/>
            <person name="Wu L."/>
            <person name="Ma J."/>
        </authorList>
    </citation>
    <scope>NUCLEOTIDE SEQUENCE [LARGE SCALE GENOMIC DNA]</scope>
    <source>
        <strain evidence="2">KCTC 42443</strain>
    </source>
</reference>
<gene>
    <name evidence="1" type="ORF">GCM10016455_24730</name>
</gene>
<dbReference type="Proteomes" id="UP000609802">
    <property type="component" value="Unassembled WGS sequence"/>
</dbReference>
<keyword evidence="2" id="KW-1185">Reference proteome</keyword>
<evidence type="ECO:0000313" key="2">
    <source>
        <dbReference type="Proteomes" id="UP000609802"/>
    </source>
</evidence>
<organism evidence="1 2">
    <name type="scientific">Aliiroseovarius zhejiangensis</name>
    <dbReference type="NCBI Taxonomy" id="1632025"/>
    <lineage>
        <taxon>Bacteria</taxon>
        <taxon>Pseudomonadati</taxon>
        <taxon>Pseudomonadota</taxon>
        <taxon>Alphaproteobacteria</taxon>
        <taxon>Rhodobacterales</taxon>
        <taxon>Paracoccaceae</taxon>
        <taxon>Aliiroseovarius</taxon>
    </lineage>
</organism>
<dbReference type="RefSeq" id="WP_191286849.1">
    <property type="nucleotide sequence ID" value="NZ_BNCH01000005.1"/>
</dbReference>
<name>A0ABQ3J926_9RHOB</name>
<sequence length="306" mass="35270">MPVTKILRVYLDPEPLQRARQGKFNFVNKIAQTLEARGFRIEYRKNSDVQRLRSVARKGYALFLMDEPLHDRALTMRRSYFYPFWRIEASAKRWEFEVAQKAFDPGEVDPRVARDWADNWRKWLFKGAASQITRDGPIYVPLQGRLLHHRSFQAASPVEMLEQVATHFPNTPILATLHPGEVYTQAEHAALNTLVSRHPNVTLATGQMNAALAACRFVVTQNSSAALFGFFFGKPAVLYGRIDFHHIAANVHELGVQEAFDAVQNMSPEFDRYLYWFTMLNAIQADAEDCEDQILRTLRKRGWQVD</sequence>
<evidence type="ECO:0000313" key="1">
    <source>
        <dbReference type="EMBL" id="GHF02553.1"/>
    </source>
</evidence>
<comment type="caution">
    <text evidence="1">The sequence shown here is derived from an EMBL/GenBank/DDBJ whole genome shotgun (WGS) entry which is preliminary data.</text>
</comment>
<evidence type="ECO:0008006" key="3">
    <source>
        <dbReference type="Google" id="ProtNLM"/>
    </source>
</evidence>
<accession>A0ABQ3J926</accession>
<protein>
    <recommendedName>
        <fullName evidence="3">Capsule polysaccharide biosynthesis protein</fullName>
    </recommendedName>
</protein>